<dbReference type="CDD" id="cd04471">
    <property type="entry name" value="S1_RNase_R"/>
    <property type="match status" value="1"/>
</dbReference>
<feature type="region of interest" description="Disordered" evidence="4">
    <location>
        <begin position="745"/>
        <end position="774"/>
    </location>
</feature>
<name>A0ABR8C584_9CYAN</name>
<keyword evidence="7" id="KW-1185">Reference proteome</keyword>
<dbReference type="SMART" id="SM00316">
    <property type="entry name" value="S1"/>
    <property type="match status" value="1"/>
</dbReference>
<dbReference type="InterPro" id="IPR040476">
    <property type="entry name" value="CSD2"/>
</dbReference>
<evidence type="ECO:0000256" key="4">
    <source>
        <dbReference type="SAM" id="MobiDB-lite"/>
    </source>
</evidence>
<sequence>MEFSINQLLDNFSDDKLVTPKAIEKKLGIGDDNKSVRRLQVALDALEKIGILEKDKGRYRRIQEEGLVEGRLRCSSKGFCFAIQDVEGAEDIYVRESRLSNAWNGDRVLVRVTKDGVRRRSPEGEVRLILERSNPTLLSTVKFTDDSYRAVPLDDRLLFEVELIPDEETPDLSVANGKLVHLEMVRFSLGNHLPLGRILQILGDDAESTNDIDLVCCKHNLPRRFSAKALTAAASLPRGVRKADLKHRLDLRKTLTVRIGNASAISITEVDTGWELGVHIPDVATYVTAGSPLDLEAQKRLRSFFLGDTILPMLPEMNVFNQPEYLTMSVLIKLDHEGNMLSFEIQPSAVLVRANLSYQRAQQILDGKVTVDEDAPSQEIDTEVEELVHLIAKVGALLQEQSNAIRLVLPQIPSQEADEGVRGLTVVPLTLQISGKVTEVMILANKAIASHLQSLSIPSIYLRQIPPDQGKVDDWAKLLESMGISAQLETPEQIQIADLHQILTQVNQLEQDATRDILKYLLMSMFKTNEYVLSPSLHFGLGLINQPYVHGVFPQNHYGDLLIQRILHTVFEEGRDRRSIRIKDDVNLRSSSAHGQVNWSVLPPETERQLIEDLEAIVPKLNQADALYHRSISDLDGLRKAEFMRSHTGGNFYGIITSVQSYGFFVEIESLLVEGLVHVSSLKDDWYEFPLINGKGRARASTLLVGRRSGRQYCLGDRVEVQVKGVDYYRQQIDLVAVVNSESDRDLSNSESGTRAESEATVEFSEHLDAENLE</sequence>
<dbReference type="InterPro" id="IPR003029">
    <property type="entry name" value="S1_domain"/>
</dbReference>
<keyword evidence="3" id="KW-0269">Exonuclease</keyword>
<evidence type="ECO:0000259" key="5">
    <source>
        <dbReference type="PROSITE" id="PS50126"/>
    </source>
</evidence>
<dbReference type="Proteomes" id="UP000618445">
    <property type="component" value="Unassembled WGS sequence"/>
</dbReference>
<dbReference type="SMART" id="SM00955">
    <property type="entry name" value="RNB"/>
    <property type="match status" value="1"/>
</dbReference>
<accession>A0ABR8C584</accession>
<evidence type="ECO:0000256" key="2">
    <source>
        <dbReference type="ARBA" id="ARBA00022801"/>
    </source>
</evidence>
<dbReference type="InterPro" id="IPR013223">
    <property type="entry name" value="RNase_B_OB_dom"/>
</dbReference>
<dbReference type="RefSeq" id="WP_190576284.1">
    <property type="nucleotide sequence ID" value="NZ_CAWPQU010000023.1"/>
</dbReference>
<dbReference type="Pfam" id="PF17876">
    <property type="entry name" value="CSD2"/>
    <property type="match status" value="1"/>
</dbReference>
<dbReference type="InterPro" id="IPR012340">
    <property type="entry name" value="NA-bd_OB-fold"/>
</dbReference>
<comment type="caution">
    <text evidence="6">The sequence shown here is derived from an EMBL/GenBank/DDBJ whole genome shotgun (WGS) entry which is preliminary data.</text>
</comment>
<dbReference type="SUPFAM" id="SSF50249">
    <property type="entry name" value="Nucleic acid-binding proteins"/>
    <property type="match status" value="3"/>
</dbReference>
<evidence type="ECO:0000313" key="6">
    <source>
        <dbReference type="EMBL" id="MBD2315878.1"/>
    </source>
</evidence>
<dbReference type="Pfam" id="PF00773">
    <property type="entry name" value="RNB"/>
    <property type="match status" value="1"/>
</dbReference>
<dbReference type="InterPro" id="IPR050180">
    <property type="entry name" value="RNR_Ribonuclease"/>
</dbReference>
<organism evidence="6 7">
    <name type="scientific">Phormidium tenue FACHB-1050</name>
    <dbReference type="NCBI Taxonomy" id="2692857"/>
    <lineage>
        <taxon>Bacteria</taxon>
        <taxon>Bacillati</taxon>
        <taxon>Cyanobacteriota</taxon>
        <taxon>Cyanophyceae</taxon>
        <taxon>Oscillatoriophycideae</taxon>
        <taxon>Oscillatoriales</taxon>
        <taxon>Oscillatoriaceae</taxon>
        <taxon>Phormidium</taxon>
    </lineage>
</organism>
<dbReference type="Gene3D" id="2.40.50.140">
    <property type="entry name" value="Nucleic acid-binding proteins"/>
    <property type="match status" value="2"/>
</dbReference>
<evidence type="ECO:0000313" key="7">
    <source>
        <dbReference type="Proteomes" id="UP000618445"/>
    </source>
</evidence>
<dbReference type="Pfam" id="PF08206">
    <property type="entry name" value="OB_RNB"/>
    <property type="match status" value="1"/>
</dbReference>
<dbReference type="PANTHER" id="PTHR23355">
    <property type="entry name" value="RIBONUCLEASE"/>
    <property type="match status" value="1"/>
</dbReference>
<feature type="domain" description="S1 motif" evidence="5">
    <location>
        <begin position="649"/>
        <end position="738"/>
    </location>
</feature>
<dbReference type="InterPro" id="IPR011129">
    <property type="entry name" value="CSD"/>
</dbReference>
<protein>
    <submittedName>
        <fullName evidence="6">VacB/RNase II family 3'-5' exoribonuclease</fullName>
    </submittedName>
</protein>
<reference evidence="6 7" key="1">
    <citation type="journal article" date="2020" name="ISME J.">
        <title>Comparative genomics reveals insights into cyanobacterial evolution and habitat adaptation.</title>
        <authorList>
            <person name="Chen M.Y."/>
            <person name="Teng W.K."/>
            <person name="Zhao L."/>
            <person name="Hu C.X."/>
            <person name="Zhou Y.K."/>
            <person name="Han B.P."/>
            <person name="Song L.R."/>
            <person name="Shu W.S."/>
        </authorList>
    </citation>
    <scope>NUCLEOTIDE SEQUENCE [LARGE SCALE GENOMIC DNA]</scope>
    <source>
        <strain evidence="6 7">FACHB-1050</strain>
    </source>
</reference>
<dbReference type="Pfam" id="PF00575">
    <property type="entry name" value="S1"/>
    <property type="match status" value="1"/>
</dbReference>
<keyword evidence="1" id="KW-0540">Nuclease</keyword>
<dbReference type="SMART" id="SM00357">
    <property type="entry name" value="CSP"/>
    <property type="match status" value="1"/>
</dbReference>
<dbReference type="EMBL" id="JACJQY010000003">
    <property type="protein sequence ID" value="MBD2315878.1"/>
    <property type="molecule type" value="Genomic_DNA"/>
</dbReference>
<gene>
    <name evidence="6" type="ORF">H6G05_03325</name>
</gene>
<evidence type="ECO:0000256" key="1">
    <source>
        <dbReference type="ARBA" id="ARBA00022722"/>
    </source>
</evidence>
<dbReference type="PROSITE" id="PS50126">
    <property type="entry name" value="S1"/>
    <property type="match status" value="1"/>
</dbReference>
<proteinExistence type="predicted"/>
<evidence type="ECO:0000256" key="3">
    <source>
        <dbReference type="ARBA" id="ARBA00022839"/>
    </source>
</evidence>
<keyword evidence="2" id="KW-0378">Hydrolase</keyword>
<dbReference type="InterPro" id="IPR001900">
    <property type="entry name" value="RNase_II/R"/>
</dbReference>
<dbReference type="PANTHER" id="PTHR23355:SF9">
    <property type="entry name" value="DIS3-LIKE EXONUCLEASE 2"/>
    <property type="match status" value="1"/>
</dbReference>